<gene>
    <name evidence="4" type="ORF">EDD57_13726</name>
</gene>
<dbReference type="RefSeq" id="WP_131849517.1">
    <property type="nucleotide sequence ID" value="NZ_SLXV01000037.1"/>
</dbReference>
<evidence type="ECO:0000256" key="2">
    <source>
        <dbReference type="ARBA" id="ARBA00022801"/>
    </source>
</evidence>
<dbReference type="GO" id="GO:0006508">
    <property type="term" value="P:proteolysis"/>
    <property type="evidence" value="ECO:0007669"/>
    <property type="project" value="UniProtKB-KW"/>
</dbReference>
<dbReference type="Gene3D" id="2.40.10.120">
    <property type="match status" value="1"/>
</dbReference>
<comment type="caution">
    <text evidence="4">The sequence shown here is derived from an EMBL/GenBank/DDBJ whole genome shotgun (WGS) entry which is preliminary data.</text>
</comment>
<accession>A0A4R2RP30</accession>
<keyword evidence="5" id="KW-1185">Reference proteome</keyword>
<dbReference type="EMBL" id="SLXV01000037">
    <property type="protein sequence ID" value="TCP64844.1"/>
    <property type="molecule type" value="Genomic_DNA"/>
</dbReference>
<keyword evidence="1" id="KW-0645">Protease</keyword>
<dbReference type="InterPro" id="IPR051201">
    <property type="entry name" value="Chloro_Bact_Ser_Proteases"/>
</dbReference>
<dbReference type="GO" id="GO:0004252">
    <property type="term" value="F:serine-type endopeptidase activity"/>
    <property type="evidence" value="ECO:0007669"/>
    <property type="project" value="InterPro"/>
</dbReference>
<dbReference type="Pfam" id="PF13365">
    <property type="entry name" value="Trypsin_2"/>
    <property type="match status" value="1"/>
</dbReference>
<evidence type="ECO:0000313" key="4">
    <source>
        <dbReference type="EMBL" id="TCP64844.1"/>
    </source>
</evidence>
<dbReference type="PANTHER" id="PTHR43343">
    <property type="entry name" value="PEPTIDASE S12"/>
    <property type="match status" value="1"/>
</dbReference>
<organism evidence="4 5">
    <name type="scientific">Baia soyae</name>
    <dbReference type="NCBI Taxonomy" id="1544746"/>
    <lineage>
        <taxon>Bacteria</taxon>
        <taxon>Bacillati</taxon>
        <taxon>Bacillota</taxon>
        <taxon>Bacilli</taxon>
        <taxon>Bacillales</taxon>
        <taxon>Thermoactinomycetaceae</taxon>
        <taxon>Baia</taxon>
    </lineage>
</organism>
<keyword evidence="2" id="KW-0378">Hydrolase</keyword>
<name>A0A4R2RP30_9BACL</name>
<dbReference type="AlphaFoldDB" id="A0A4R2RP30"/>
<dbReference type="PRINTS" id="PR00834">
    <property type="entry name" value="PROTEASES2C"/>
</dbReference>
<dbReference type="PANTHER" id="PTHR43343:SF3">
    <property type="entry name" value="PROTEASE DO-LIKE 8, CHLOROPLASTIC"/>
    <property type="match status" value="1"/>
</dbReference>
<dbReference type="Proteomes" id="UP000294746">
    <property type="component" value="Unassembled WGS sequence"/>
</dbReference>
<reference evidence="4 5" key="1">
    <citation type="submission" date="2019-03" db="EMBL/GenBank/DDBJ databases">
        <title>Genomic Encyclopedia of Type Strains, Phase IV (KMG-IV): sequencing the most valuable type-strain genomes for metagenomic binning, comparative biology and taxonomic classification.</title>
        <authorList>
            <person name="Goeker M."/>
        </authorList>
    </citation>
    <scope>NUCLEOTIDE SEQUENCE [LARGE SCALE GENOMIC DNA]</scope>
    <source>
        <strain evidence="4 5">DSM 46831</strain>
    </source>
</reference>
<keyword evidence="3" id="KW-0720">Serine protease</keyword>
<dbReference type="InterPro" id="IPR001940">
    <property type="entry name" value="Peptidase_S1C"/>
</dbReference>
<evidence type="ECO:0000256" key="3">
    <source>
        <dbReference type="ARBA" id="ARBA00022825"/>
    </source>
</evidence>
<dbReference type="InterPro" id="IPR009003">
    <property type="entry name" value="Peptidase_S1_PA"/>
</dbReference>
<dbReference type="SUPFAM" id="SSF50494">
    <property type="entry name" value="Trypsin-like serine proteases"/>
    <property type="match status" value="1"/>
</dbReference>
<dbReference type="OrthoDB" id="9758917at2"/>
<evidence type="ECO:0000313" key="5">
    <source>
        <dbReference type="Proteomes" id="UP000294746"/>
    </source>
</evidence>
<proteinExistence type="predicted"/>
<evidence type="ECO:0000256" key="1">
    <source>
        <dbReference type="ARBA" id="ARBA00022670"/>
    </source>
</evidence>
<sequence>MPSKKMQRSYTNRLAAHHPSNYFVRLIRSVRKGVVAIQTEDAPTTNHRFNMMMEQPRRQQQQPEQQFGSGFIISRKGYILTNYHVIQNANRIHIKLDGIRSPVTAQVVWSEPKKDLAVLQIKTSHPLHALKLGDSTQTQVGEWVLAVGNPFGLEQTATTGIISGKNRPLQLSNRYYHSVIQTDAPINPGNSGGPLINLHGHVIGVNTLIIYPSQCLGFAIPTENIKPLIKRYLAA</sequence>
<protein>
    <submittedName>
        <fullName evidence="4">Trypsin-like peptidase</fullName>
    </submittedName>
</protein>